<dbReference type="EMBL" id="HBUE01037210">
    <property type="protein sequence ID" value="CAG6459297.1"/>
    <property type="molecule type" value="Transcribed_RNA"/>
</dbReference>
<reference evidence="2" key="1">
    <citation type="submission" date="2021-05" db="EMBL/GenBank/DDBJ databases">
        <authorList>
            <person name="Alioto T."/>
            <person name="Alioto T."/>
            <person name="Gomez Garrido J."/>
        </authorList>
    </citation>
    <scope>NUCLEOTIDE SEQUENCE</scope>
</reference>
<organism evidence="2">
    <name type="scientific">Culex pipiens</name>
    <name type="common">House mosquito</name>
    <dbReference type="NCBI Taxonomy" id="7175"/>
    <lineage>
        <taxon>Eukaryota</taxon>
        <taxon>Metazoa</taxon>
        <taxon>Ecdysozoa</taxon>
        <taxon>Arthropoda</taxon>
        <taxon>Hexapoda</taxon>
        <taxon>Insecta</taxon>
        <taxon>Pterygota</taxon>
        <taxon>Neoptera</taxon>
        <taxon>Endopterygota</taxon>
        <taxon>Diptera</taxon>
        <taxon>Nematocera</taxon>
        <taxon>Culicoidea</taxon>
        <taxon>Culicidae</taxon>
        <taxon>Culicinae</taxon>
        <taxon>Culicini</taxon>
        <taxon>Culex</taxon>
        <taxon>Culex</taxon>
    </lineage>
</organism>
<keyword evidence="1" id="KW-1133">Transmembrane helix</keyword>
<dbReference type="AlphaFoldDB" id="A0A8D8F4T1"/>
<proteinExistence type="predicted"/>
<accession>A0A8D8F4T1</accession>
<evidence type="ECO:0000313" key="2">
    <source>
        <dbReference type="EMBL" id="CAG6459297.1"/>
    </source>
</evidence>
<sequence length="160" mass="17586">MCFLAVPRHCNGPNDLQDRWFLLLLGLLAPVLLELSFVWMPFSSLPSASSFPLPFSAFHPLSVVFLPLSPSFPRLFCAYRLPPCVFSLPLSFAFPPPSASFHLPCAFFRSPSSLSLPLFFAPALACGPLVWPSLLAFSSLPPPTWPVWAQTMDGTCDRAS</sequence>
<name>A0A8D8F4T1_CULPI</name>
<feature type="transmembrane region" description="Helical" evidence="1">
    <location>
        <begin position="20"/>
        <end position="39"/>
    </location>
</feature>
<protein>
    <submittedName>
        <fullName evidence="2">(northern house mosquito) hypothetical protein</fullName>
    </submittedName>
</protein>
<evidence type="ECO:0000256" key="1">
    <source>
        <dbReference type="SAM" id="Phobius"/>
    </source>
</evidence>
<feature type="transmembrane region" description="Helical" evidence="1">
    <location>
        <begin position="114"/>
        <end position="137"/>
    </location>
</feature>
<keyword evidence="1" id="KW-0812">Transmembrane</keyword>
<keyword evidence="1" id="KW-0472">Membrane</keyword>